<reference evidence="1 2" key="1">
    <citation type="journal article" date="2012" name="Stand. Genomic Sci.">
        <title>Complete genome sequence of Terriglobus saanensis type strain SP1PR4(T), an Acidobacteria from tundra soil.</title>
        <authorList>
            <person name="Rawat S.R."/>
            <person name="Mannisto M.K."/>
            <person name="Starovoytov V."/>
            <person name="Goodwin L."/>
            <person name="Nolan M."/>
            <person name="Hauser L."/>
            <person name="Land M."/>
            <person name="Davenport K.W."/>
            <person name="Woyke T."/>
            <person name="Haggblom M.M."/>
        </authorList>
    </citation>
    <scope>NUCLEOTIDE SEQUENCE</scope>
    <source>
        <strain evidence="2">ATCC BAA-1853 / DSM 23119 / SP1PR4</strain>
    </source>
</reference>
<dbReference type="RefSeq" id="WP_013567938.1">
    <property type="nucleotide sequence ID" value="NC_014963.1"/>
</dbReference>
<dbReference type="SUPFAM" id="SSF89372">
    <property type="entry name" value="Fucose-specific lectin"/>
    <property type="match status" value="1"/>
</dbReference>
<name>E8V050_TERSS</name>
<protein>
    <submittedName>
        <fullName evidence="1">Uncharacterized protein</fullName>
    </submittedName>
</protein>
<accession>E8V050</accession>
<dbReference type="KEGG" id="tsa:AciPR4_1382"/>
<evidence type="ECO:0000313" key="1">
    <source>
        <dbReference type="EMBL" id="ADV82205.1"/>
    </source>
</evidence>
<dbReference type="AlphaFoldDB" id="E8V050"/>
<evidence type="ECO:0000313" key="2">
    <source>
        <dbReference type="Proteomes" id="UP000006844"/>
    </source>
</evidence>
<gene>
    <name evidence="1" type="ordered locus">AciPR4_1382</name>
</gene>
<dbReference type="Proteomes" id="UP000006844">
    <property type="component" value="Chromosome"/>
</dbReference>
<dbReference type="EMBL" id="CP002467">
    <property type="protein sequence ID" value="ADV82205.1"/>
    <property type="molecule type" value="Genomic_DNA"/>
</dbReference>
<dbReference type="HOGENOM" id="CLU_754257_0_0_0"/>
<organism evidence="1 2">
    <name type="scientific">Terriglobus saanensis (strain ATCC BAA-1853 / DSM 23119 / SP1PR4)</name>
    <dbReference type="NCBI Taxonomy" id="401053"/>
    <lineage>
        <taxon>Bacteria</taxon>
        <taxon>Pseudomonadati</taxon>
        <taxon>Acidobacteriota</taxon>
        <taxon>Terriglobia</taxon>
        <taxon>Terriglobales</taxon>
        <taxon>Acidobacteriaceae</taxon>
        <taxon>Terriglobus</taxon>
    </lineage>
</organism>
<proteinExistence type="predicted"/>
<keyword evidence="2" id="KW-1185">Reference proteome</keyword>
<sequence length="367" mass="38576">MIVDDKLVRSGCGKSHNRRWLTAFFVLCTLALLTGKAAYADPDFNQVAGGTSSDSPALTFLNGVPVMMARANDASNAMWYSINRGSWIKVPSGTTLAAPALVTFQSNVIAVSAGTDGNYYSMVMSNASEAPSSWAFNATWTVVPGISGRARTNLRPAVAATTSNSIFIFATYNDETINFSSAHQINSNGSIDWGSFNVVPGGGFTTSSVSAAVSNGILVVFQTGTDHHLYVQSFSVGGDFWQNLWIDISFSLTQNLSFSTSVASIGSDEDLVGNFAVCGVDGNVLRIDCTSVTAFLDSDGKTFSYVLGTPSVLNVPGVPQIMHPPTVASDANNLIAIAATFSSPTNAQPSVWLSEVKSLSALVTPGQ</sequence>